<comment type="similarity">
    <text evidence="2">Belongs to the glycosyltransferase 41 family. O-GlcNAc transferase subfamily.</text>
</comment>
<evidence type="ECO:0000256" key="6">
    <source>
        <dbReference type="ARBA" id="ARBA00022737"/>
    </source>
</evidence>
<evidence type="ECO:0000313" key="11">
    <source>
        <dbReference type="Proteomes" id="UP001189429"/>
    </source>
</evidence>
<dbReference type="InterPro" id="IPR011990">
    <property type="entry name" value="TPR-like_helical_dom_sf"/>
</dbReference>
<dbReference type="Gene3D" id="1.25.40.10">
    <property type="entry name" value="Tetratricopeptide repeat domain"/>
    <property type="match status" value="2"/>
</dbReference>
<comment type="pathway">
    <text evidence="1">Protein modification; protein glycosylation.</text>
</comment>
<feature type="non-terminal residue" evidence="10">
    <location>
        <position position="538"/>
    </location>
</feature>
<dbReference type="Gene3D" id="3.40.50.2000">
    <property type="entry name" value="Glycogen Phosphorylase B"/>
    <property type="match status" value="1"/>
</dbReference>
<dbReference type="SMART" id="SM00028">
    <property type="entry name" value="TPR"/>
    <property type="match status" value="5"/>
</dbReference>
<evidence type="ECO:0000256" key="1">
    <source>
        <dbReference type="ARBA" id="ARBA00004922"/>
    </source>
</evidence>
<gene>
    <name evidence="10" type="ORF">PCOR1329_LOCUS22585</name>
</gene>
<feature type="repeat" description="TPR" evidence="8">
    <location>
        <begin position="168"/>
        <end position="201"/>
    </location>
</feature>
<evidence type="ECO:0000256" key="5">
    <source>
        <dbReference type="ARBA" id="ARBA00022679"/>
    </source>
</evidence>
<evidence type="ECO:0000256" key="3">
    <source>
        <dbReference type="ARBA" id="ARBA00011970"/>
    </source>
</evidence>
<feature type="repeat" description="TPR" evidence="8">
    <location>
        <begin position="202"/>
        <end position="235"/>
    </location>
</feature>
<evidence type="ECO:0000313" key="10">
    <source>
        <dbReference type="EMBL" id="CAK0821196.1"/>
    </source>
</evidence>
<feature type="non-terminal residue" evidence="10">
    <location>
        <position position="1"/>
    </location>
</feature>
<sequence length="538" mass="59202">APWGCGGGDPARAQLAHAAEPTSLEAVRSLGESCARRGQLEAAVGWYRYALCLDPLCPAAASGLAAALAGLGLQLQAGDPQRAIGCYLESLVVSPMSWNLHCHLAIAHAGPQPQHHAGAPFAHQAAVCLNPLLAEAYNFMGVVYREKDNIEAALSCYLLAVQCNPGFSQALNNLGVACITTCRLQEALESLSRAVTVDPNYAEAYNNLGWLFWDHGDLDQAIRMYERCMQIAPSCQSPSQNRLLALNYFDTFPLDKVFEAHRAWGERITAQGTAFTEWPCSRVAERRLRVGYISPDFFHHSVSFFCHALIEHRDSELFDIFLYSNTVREDDKTELFRSMVPADRWRKIVGMSASDVALMVRQDCIDILVELAGHTANNRLDVVALKPAPVQFTYIGYNNTTGLGSIDYRITDAIVDPVETTQPFSEELVRLPGCFLCYTPPTGVPPVRPPPALSRGFVTFGSFSCLAKIGPACAELWARVLHEVPRSRLAVKGKGFASVEVQRAFVARFAALGIEEHRLELMSLTATPYEHLNRYNEV</sequence>
<keyword evidence="6" id="KW-0677">Repeat</keyword>
<dbReference type="InterPro" id="IPR051939">
    <property type="entry name" value="Glycosyltr_41/O-GlcNAc_trsf"/>
</dbReference>
<dbReference type="Pfam" id="PF13844">
    <property type="entry name" value="Glyco_transf_41"/>
    <property type="match status" value="1"/>
</dbReference>
<dbReference type="EC" id="2.4.1.255" evidence="3"/>
<dbReference type="Pfam" id="PF13181">
    <property type="entry name" value="TPR_8"/>
    <property type="match status" value="1"/>
</dbReference>
<dbReference type="EMBL" id="CAUYUJ010007563">
    <property type="protein sequence ID" value="CAK0821196.1"/>
    <property type="molecule type" value="Genomic_DNA"/>
</dbReference>
<dbReference type="Gene3D" id="3.40.50.11380">
    <property type="match status" value="1"/>
</dbReference>
<dbReference type="PROSITE" id="PS50005">
    <property type="entry name" value="TPR"/>
    <property type="match status" value="3"/>
</dbReference>
<reference evidence="10" key="1">
    <citation type="submission" date="2023-10" db="EMBL/GenBank/DDBJ databases">
        <authorList>
            <person name="Chen Y."/>
            <person name="Shah S."/>
            <person name="Dougan E. K."/>
            <person name="Thang M."/>
            <person name="Chan C."/>
        </authorList>
    </citation>
    <scope>NUCLEOTIDE SEQUENCE [LARGE SCALE GENOMIC DNA]</scope>
</reference>
<dbReference type="PANTHER" id="PTHR44835:SF1">
    <property type="entry name" value="PROTEIN O-GLCNAC TRANSFERASE"/>
    <property type="match status" value="1"/>
</dbReference>
<accession>A0ABN9RQP4</accession>
<evidence type="ECO:0000256" key="8">
    <source>
        <dbReference type="PROSITE-ProRule" id="PRU00339"/>
    </source>
</evidence>
<evidence type="ECO:0000256" key="2">
    <source>
        <dbReference type="ARBA" id="ARBA00005386"/>
    </source>
</evidence>
<dbReference type="Proteomes" id="UP001189429">
    <property type="component" value="Unassembled WGS sequence"/>
</dbReference>
<keyword evidence="11" id="KW-1185">Reference proteome</keyword>
<proteinExistence type="inferred from homology"/>
<keyword evidence="7 8" id="KW-0802">TPR repeat</keyword>
<dbReference type="InterPro" id="IPR019734">
    <property type="entry name" value="TPR_rpt"/>
</dbReference>
<comment type="caution">
    <text evidence="10">The sequence shown here is derived from an EMBL/GenBank/DDBJ whole genome shotgun (WGS) entry which is preliminary data.</text>
</comment>
<feature type="domain" description="O-GlcNAc transferase C-terminal" evidence="9">
    <location>
        <begin position="283"/>
        <end position="436"/>
    </location>
</feature>
<protein>
    <recommendedName>
        <fullName evidence="3">protein O-GlcNAc transferase</fullName>
        <ecNumber evidence="3">2.4.1.255</ecNumber>
    </recommendedName>
</protein>
<feature type="repeat" description="TPR" evidence="8">
    <location>
        <begin position="134"/>
        <end position="167"/>
    </location>
</feature>
<dbReference type="Pfam" id="PF13424">
    <property type="entry name" value="TPR_12"/>
    <property type="match status" value="1"/>
</dbReference>
<evidence type="ECO:0000256" key="7">
    <source>
        <dbReference type="ARBA" id="ARBA00022803"/>
    </source>
</evidence>
<organism evidence="10 11">
    <name type="scientific">Prorocentrum cordatum</name>
    <dbReference type="NCBI Taxonomy" id="2364126"/>
    <lineage>
        <taxon>Eukaryota</taxon>
        <taxon>Sar</taxon>
        <taxon>Alveolata</taxon>
        <taxon>Dinophyceae</taxon>
        <taxon>Prorocentrales</taxon>
        <taxon>Prorocentraceae</taxon>
        <taxon>Prorocentrum</taxon>
    </lineage>
</organism>
<dbReference type="InterPro" id="IPR029489">
    <property type="entry name" value="OGT/SEC/SPY_C"/>
</dbReference>
<dbReference type="SUPFAM" id="SSF48452">
    <property type="entry name" value="TPR-like"/>
    <property type="match status" value="1"/>
</dbReference>
<name>A0ABN9RQP4_9DINO</name>
<keyword evidence="4" id="KW-0328">Glycosyltransferase</keyword>
<evidence type="ECO:0000259" key="9">
    <source>
        <dbReference type="Pfam" id="PF13844"/>
    </source>
</evidence>
<dbReference type="PANTHER" id="PTHR44835">
    <property type="entry name" value="UDP-N-ACETYLGLUCOSAMINE--PEPTIDE N-ACETYLGLUCOSAMINYLTRANSFERASE SPINDLY-RELATED"/>
    <property type="match status" value="1"/>
</dbReference>
<evidence type="ECO:0000256" key="4">
    <source>
        <dbReference type="ARBA" id="ARBA00022676"/>
    </source>
</evidence>
<keyword evidence="5" id="KW-0808">Transferase</keyword>
<dbReference type="PROSITE" id="PS50293">
    <property type="entry name" value="TPR_REGION"/>
    <property type="match status" value="1"/>
</dbReference>